<dbReference type="GO" id="GO:0005524">
    <property type="term" value="F:ATP binding"/>
    <property type="evidence" value="ECO:0007669"/>
    <property type="project" value="InterPro"/>
</dbReference>
<dbReference type="AlphaFoldDB" id="A0A956N8Q7"/>
<dbReference type="GO" id="GO:0004672">
    <property type="term" value="F:protein kinase activity"/>
    <property type="evidence" value="ECO:0007669"/>
    <property type="project" value="InterPro"/>
</dbReference>
<keyword evidence="1" id="KW-0802">TPR repeat</keyword>
<evidence type="ECO:0000313" key="4">
    <source>
        <dbReference type="EMBL" id="MCA9754466.1"/>
    </source>
</evidence>
<protein>
    <submittedName>
        <fullName evidence="4">Tetratricopeptide repeat protein</fullName>
    </submittedName>
</protein>
<dbReference type="SMART" id="SM00028">
    <property type="entry name" value="TPR"/>
    <property type="match status" value="8"/>
</dbReference>
<evidence type="ECO:0000313" key="5">
    <source>
        <dbReference type="Proteomes" id="UP000739538"/>
    </source>
</evidence>
<dbReference type="Gene3D" id="3.40.50.300">
    <property type="entry name" value="P-loop containing nucleotide triphosphate hydrolases"/>
    <property type="match status" value="1"/>
</dbReference>
<dbReference type="SUPFAM" id="SSF48452">
    <property type="entry name" value="TPR-like"/>
    <property type="match status" value="2"/>
</dbReference>
<dbReference type="PROSITE" id="PS50011">
    <property type="entry name" value="PROTEIN_KINASE_DOM"/>
    <property type="match status" value="1"/>
</dbReference>
<dbReference type="SUPFAM" id="SSF52540">
    <property type="entry name" value="P-loop containing nucleoside triphosphate hydrolases"/>
    <property type="match status" value="1"/>
</dbReference>
<comment type="caution">
    <text evidence="4">The sequence shown here is derived from an EMBL/GenBank/DDBJ whole genome shotgun (WGS) entry which is preliminary data.</text>
</comment>
<evidence type="ECO:0000256" key="2">
    <source>
        <dbReference type="SAM" id="MobiDB-lite"/>
    </source>
</evidence>
<sequence>MPSAPDDPIDRTLDWTPGPPSSPSAREAAATEGGRSGASDEGGGSGAPDEGVGPFGAGQIVAGRYRIDSHVASGGMGHVYRAHDLELEVPVALKTIRPEIAASREALRRFKQEVLLARSVSHPNVCRIYDLGYDDGASAHFLTMEFLEGPTLADQIATQGPIAPDDALPWVVQMASALDAAHDAGILHRDFKSQNVILVGTDEPSAIRGHSTGKDTGERGVVRTGVRAVVTDFGLATVHGADVGEARASAAGVRSVAPPSHSRDHLIVPTEPLPGGVVGTPAYMSPEQVENGTLGPPSDRYALGVVLYEMCTGRLPFHRSTPIETARARLEGPPRFPREIRDVPERWESTILRLLSVDPTERFASSAEVVLSLQGRLAEHDQVERSLPPERDRFVGRASELKEIASLLEESPRGESAPTRLLTLLGTGGLGKTRLARKYGWSRLHQWPGGVWFCDLSEARDVEGICQAVARSLDVVLTGEDPLAGLGTVLARGKGQGADRAGAPRRLLILDNFEQVADLAPRVLGEWTTVAPDLSFLVTSRERLQASGEWVLPIDPLEPATHGVELFQLRAKSLLPGFVVDDGNREIVEEIVRKLDGLPLAIELASSRLRLLSLEQLRDRLTRRLAVVTGGPSGRQATLRSTLDWSWEMLESWERSALAQLAVFQGGFTLEAAEAVLDLGETEEFVLDAIQSLVDKSWLVTKAAFGTPRFHMLATVHEYVSEKLDQLDSDEAGGGRDAVEVRHGHYFRDIGEDDSLIKLGRGTTLRSVLELPAEIDNLIAAARRAGSRGDDRTAASAYRAASVVFNQSGPYASSVRLGRDLLDVVGEPRQRLGVLHVLADAERIAGDSDSAHEHYEQALVLSRELGFPNYEGAILGALAVLQRQRGRTDEALELFRSALDIQRTAGNRKSEGTLLTNLGNLYAVLGRLEEAAEAFQEGLSIHREIGNRRLEGLTLCNLGNLMADLARTDEALRYNEEALAILREQKDRTGEGNVLTNLATLYRESGLEAKALHVAETALALHREVGNRRTEAITLGCLGALFEGRGDYESAIATFHESLEIALEIFDRFGEATTLGSIARARIRQRRYEDAEDLLVNTIPIQREIGDRPGECRSLALLGTALAALGRPDEARTMFDEAAALRRDLQQFRGVGEVGCLRAEFELEQGNLAAARGALAEAESMLRGGASDPSDLSARVAELRKRIEQAESS</sequence>
<reference evidence="4" key="1">
    <citation type="submission" date="2020-04" db="EMBL/GenBank/DDBJ databases">
        <authorList>
            <person name="Zhang T."/>
        </authorList>
    </citation>
    <scope>NUCLEOTIDE SEQUENCE</scope>
    <source>
        <strain evidence="4">HKST-UBA02</strain>
    </source>
</reference>
<organism evidence="4 5">
    <name type="scientific">Eiseniibacteriota bacterium</name>
    <dbReference type="NCBI Taxonomy" id="2212470"/>
    <lineage>
        <taxon>Bacteria</taxon>
        <taxon>Candidatus Eiseniibacteriota</taxon>
    </lineage>
</organism>
<gene>
    <name evidence="4" type="ORF">KDA27_01585</name>
</gene>
<dbReference type="InterPro" id="IPR027417">
    <property type="entry name" value="P-loop_NTPase"/>
</dbReference>
<dbReference type="InterPro" id="IPR011009">
    <property type="entry name" value="Kinase-like_dom_sf"/>
</dbReference>
<dbReference type="PROSITE" id="PS00108">
    <property type="entry name" value="PROTEIN_KINASE_ST"/>
    <property type="match status" value="1"/>
</dbReference>
<dbReference type="InterPro" id="IPR011990">
    <property type="entry name" value="TPR-like_helical_dom_sf"/>
</dbReference>
<dbReference type="Pfam" id="PF13424">
    <property type="entry name" value="TPR_12"/>
    <property type="match status" value="4"/>
</dbReference>
<evidence type="ECO:0000256" key="1">
    <source>
        <dbReference type="PROSITE-ProRule" id="PRU00339"/>
    </source>
</evidence>
<dbReference type="Gene3D" id="3.30.200.20">
    <property type="entry name" value="Phosphorylase Kinase, domain 1"/>
    <property type="match status" value="1"/>
</dbReference>
<evidence type="ECO:0000259" key="3">
    <source>
        <dbReference type="PROSITE" id="PS50011"/>
    </source>
</evidence>
<name>A0A956N8Q7_UNCEI</name>
<dbReference type="InterPro" id="IPR019734">
    <property type="entry name" value="TPR_rpt"/>
</dbReference>
<feature type="compositionally biased region" description="Gly residues" evidence="2">
    <location>
        <begin position="34"/>
        <end position="46"/>
    </location>
</feature>
<dbReference type="Gene3D" id="1.25.40.10">
    <property type="entry name" value="Tetratricopeptide repeat domain"/>
    <property type="match status" value="2"/>
</dbReference>
<dbReference type="PANTHER" id="PTHR47691:SF3">
    <property type="entry name" value="HTH-TYPE TRANSCRIPTIONAL REGULATOR RV0890C-RELATED"/>
    <property type="match status" value="1"/>
</dbReference>
<dbReference type="Proteomes" id="UP000739538">
    <property type="component" value="Unassembled WGS sequence"/>
</dbReference>
<dbReference type="PANTHER" id="PTHR47691">
    <property type="entry name" value="REGULATOR-RELATED"/>
    <property type="match status" value="1"/>
</dbReference>
<feature type="region of interest" description="Disordered" evidence="2">
    <location>
        <begin position="1"/>
        <end position="55"/>
    </location>
</feature>
<dbReference type="PROSITE" id="PS50005">
    <property type="entry name" value="TPR"/>
    <property type="match status" value="1"/>
</dbReference>
<proteinExistence type="predicted"/>
<dbReference type="EMBL" id="JAGQHS010000004">
    <property type="protein sequence ID" value="MCA9754466.1"/>
    <property type="molecule type" value="Genomic_DNA"/>
</dbReference>
<dbReference type="InterPro" id="IPR008271">
    <property type="entry name" value="Ser/Thr_kinase_AS"/>
</dbReference>
<dbReference type="InterPro" id="IPR000719">
    <property type="entry name" value="Prot_kinase_dom"/>
</dbReference>
<dbReference type="SUPFAM" id="SSF56112">
    <property type="entry name" value="Protein kinase-like (PK-like)"/>
    <property type="match status" value="1"/>
</dbReference>
<feature type="domain" description="Protein kinase" evidence="3">
    <location>
        <begin position="65"/>
        <end position="383"/>
    </location>
</feature>
<dbReference type="Gene3D" id="1.10.510.10">
    <property type="entry name" value="Transferase(Phosphotransferase) domain 1"/>
    <property type="match status" value="1"/>
</dbReference>
<dbReference type="Pfam" id="PF00069">
    <property type="entry name" value="Pkinase"/>
    <property type="match status" value="1"/>
</dbReference>
<feature type="compositionally biased region" description="Low complexity" evidence="2">
    <location>
        <begin position="23"/>
        <end position="33"/>
    </location>
</feature>
<feature type="repeat" description="TPR" evidence="1">
    <location>
        <begin position="912"/>
        <end position="945"/>
    </location>
</feature>
<reference evidence="4" key="2">
    <citation type="journal article" date="2021" name="Microbiome">
        <title>Successional dynamics and alternative stable states in a saline activated sludge microbial community over 9 years.</title>
        <authorList>
            <person name="Wang Y."/>
            <person name="Ye J."/>
            <person name="Ju F."/>
            <person name="Liu L."/>
            <person name="Boyd J.A."/>
            <person name="Deng Y."/>
            <person name="Parks D.H."/>
            <person name="Jiang X."/>
            <person name="Yin X."/>
            <person name="Woodcroft B.J."/>
            <person name="Tyson G.W."/>
            <person name="Hugenholtz P."/>
            <person name="Polz M.F."/>
            <person name="Zhang T."/>
        </authorList>
    </citation>
    <scope>NUCLEOTIDE SEQUENCE</scope>
    <source>
        <strain evidence="4">HKST-UBA02</strain>
    </source>
</reference>
<dbReference type="Pfam" id="PF25872">
    <property type="entry name" value="HTH_77"/>
    <property type="match status" value="1"/>
</dbReference>
<dbReference type="CDD" id="cd14014">
    <property type="entry name" value="STKc_PknB_like"/>
    <property type="match status" value="1"/>
</dbReference>
<accession>A0A956N8Q7</accession>
<dbReference type="InterPro" id="IPR058852">
    <property type="entry name" value="HTH_77"/>
</dbReference>
<dbReference type="PRINTS" id="PR00364">
    <property type="entry name" value="DISEASERSIST"/>
</dbReference>